<evidence type="ECO:0000313" key="8">
    <source>
        <dbReference type="EMBL" id="GGC13209.1"/>
    </source>
</evidence>
<accession>A0ABQ1L2L2</accession>
<dbReference type="InterPro" id="IPR011990">
    <property type="entry name" value="TPR-like_helical_dom_sf"/>
</dbReference>
<gene>
    <name evidence="8" type="ORF">GCM10011386_01040</name>
</gene>
<sequence length="596" mass="67922">MKTIQLYISMILTACFTAGCNDNRLDIDPLNILTLDQVLQSESAISAYMASLYNALPMEDHLFFAGGGGNRLANNTDEAISCFNDERDGIGDGTWTQWWGYNHVRNVNDLMEHLPASSLGETVKQRLLGEAYFIRGYYYFAMVKRYGGVPIVKQVQYYTGDNLDELQVPRNKEEAVYDFIASDLDSAALLLGETNAHGRATKYAALALKSRAMLYAASEAKYGTVQLDGIVGIPASSADRFWEAAYDAAKEIVSSSHYSLYDRIPDDKATNFQRLFLDEDNPEIILARRFAFPDKTHGYDNWVLPFGVRGPDGYSSRMNPTLECVEQFEYIDGTPGKLKIKDESGAPIYYEHPVDLFRDKDPRLLATVIVPFSEWQGAVVDVQAGLYDQGMKYEAGDYSALYNPETHRPDNENGTMRIVGLSGFGGSEKTQTGFYTRKYLDVDLPRSRATFAGSDQQWIDLRYGEVLLNYAEAASELQRVDDARWAVNEIRRRAGIRLLENLEVTTEKVRHERLVELAFENHRWWDYRRWRLSDQLLNNSRYTALKPYYDLDTKAYRFEVGVAGRFPKTFPVRVYKERIEPGEISKNPKLIQNPNY</sequence>
<reference evidence="9" key="1">
    <citation type="journal article" date="2019" name="Int. J. Syst. Evol. Microbiol.">
        <title>The Global Catalogue of Microorganisms (GCM) 10K type strain sequencing project: providing services to taxonomists for standard genome sequencing and annotation.</title>
        <authorList>
            <consortium name="The Broad Institute Genomics Platform"/>
            <consortium name="The Broad Institute Genome Sequencing Center for Infectious Disease"/>
            <person name="Wu L."/>
            <person name="Ma J."/>
        </authorList>
    </citation>
    <scope>NUCLEOTIDE SEQUENCE [LARGE SCALE GENOMIC DNA]</scope>
    <source>
        <strain evidence="9">CGMCC 1.15342</strain>
    </source>
</reference>
<evidence type="ECO:0000256" key="3">
    <source>
        <dbReference type="ARBA" id="ARBA00022729"/>
    </source>
</evidence>
<dbReference type="SUPFAM" id="SSF48452">
    <property type="entry name" value="TPR-like"/>
    <property type="match status" value="1"/>
</dbReference>
<proteinExistence type="inferred from homology"/>
<dbReference type="Gene3D" id="1.25.40.390">
    <property type="match status" value="1"/>
</dbReference>
<dbReference type="Pfam" id="PF14322">
    <property type="entry name" value="SusD-like_3"/>
    <property type="match status" value="1"/>
</dbReference>
<evidence type="ECO:0000256" key="5">
    <source>
        <dbReference type="ARBA" id="ARBA00023237"/>
    </source>
</evidence>
<evidence type="ECO:0000256" key="4">
    <source>
        <dbReference type="ARBA" id="ARBA00023136"/>
    </source>
</evidence>
<evidence type="ECO:0000313" key="9">
    <source>
        <dbReference type="Proteomes" id="UP000597338"/>
    </source>
</evidence>
<feature type="domain" description="RagB/SusD" evidence="6">
    <location>
        <begin position="312"/>
        <end position="596"/>
    </location>
</feature>
<dbReference type="Proteomes" id="UP000597338">
    <property type="component" value="Unassembled WGS sequence"/>
</dbReference>
<protein>
    <submittedName>
        <fullName evidence="8">Glycan metabolism protein RagB</fullName>
    </submittedName>
</protein>
<dbReference type="PROSITE" id="PS51257">
    <property type="entry name" value="PROKAR_LIPOPROTEIN"/>
    <property type="match status" value="1"/>
</dbReference>
<keyword evidence="3" id="KW-0732">Signal</keyword>
<comment type="caution">
    <text evidence="8">The sequence shown here is derived from an EMBL/GenBank/DDBJ whole genome shotgun (WGS) entry which is preliminary data.</text>
</comment>
<feature type="domain" description="SusD-like N-terminal" evidence="7">
    <location>
        <begin position="92"/>
        <end position="214"/>
    </location>
</feature>
<comment type="similarity">
    <text evidence="2">Belongs to the SusD family.</text>
</comment>
<evidence type="ECO:0000259" key="7">
    <source>
        <dbReference type="Pfam" id="PF14322"/>
    </source>
</evidence>
<dbReference type="EMBL" id="BMIK01000001">
    <property type="protein sequence ID" value="GGC13209.1"/>
    <property type="molecule type" value="Genomic_DNA"/>
</dbReference>
<organism evidence="8 9">
    <name type="scientific">Parapedobacter defluvii</name>
    <dbReference type="NCBI Taxonomy" id="2045106"/>
    <lineage>
        <taxon>Bacteria</taxon>
        <taxon>Pseudomonadati</taxon>
        <taxon>Bacteroidota</taxon>
        <taxon>Sphingobacteriia</taxon>
        <taxon>Sphingobacteriales</taxon>
        <taxon>Sphingobacteriaceae</taxon>
        <taxon>Parapedobacter</taxon>
    </lineage>
</organism>
<keyword evidence="4" id="KW-0472">Membrane</keyword>
<keyword evidence="5" id="KW-0998">Cell outer membrane</keyword>
<evidence type="ECO:0000259" key="6">
    <source>
        <dbReference type="Pfam" id="PF07980"/>
    </source>
</evidence>
<evidence type="ECO:0000256" key="1">
    <source>
        <dbReference type="ARBA" id="ARBA00004442"/>
    </source>
</evidence>
<dbReference type="Pfam" id="PF07980">
    <property type="entry name" value="SusD_RagB"/>
    <property type="match status" value="1"/>
</dbReference>
<dbReference type="RefSeq" id="WP_188746315.1">
    <property type="nucleotide sequence ID" value="NZ_BMIK01000001.1"/>
</dbReference>
<comment type="subcellular location">
    <subcellularLocation>
        <location evidence="1">Cell outer membrane</location>
    </subcellularLocation>
</comment>
<dbReference type="InterPro" id="IPR033985">
    <property type="entry name" value="SusD-like_N"/>
</dbReference>
<evidence type="ECO:0000256" key="2">
    <source>
        <dbReference type="ARBA" id="ARBA00006275"/>
    </source>
</evidence>
<dbReference type="InterPro" id="IPR012944">
    <property type="entry name" value="SusD_RagB_dom"/>
</dbReference>
<keyword evidence="9" id="KW-1185">Reference proteome</keyword>
<name>A0ABQ1L2L2_9SPHI</name>